<keyword evidence="5" id="KW-0378">Hydrolase</keyword>
<evidence type="ECO:0000256" key="2">
    <source>
        <dbReference type="ARBA" id="ARBA00022695"/>
    </source>
</evidence>
<evidence type="ECO:0000313" key="8">
    <source>
        <dbReference type="EMBL" id="WMV59676.1"/>
    </source>
</evidence>
<evidence type="ECO:0000256" key="1">
    <source>
        <dbReference type="ARBA" id="ARBA00022679"/>
    </source>
</evidence>
<dbReference type="GO" id="GO:0003964">
    <property type="term" value="F:RNA-directed DNA polymerase activity"/>
    <property type="evidence" value="ECO:0007669"/>
    <property type="project" value="UniProtKB-KW"/>
</dbReference>
<gene>
    <name evidence="8" type="ORF">MTR67_053061</name>
</gene>
<keyword evidence="2" id="KW-0548">Nucleotidyltransferase</keyword>
<dbReference type="Pfam" id="PF17917">
    <property type="entry name" value="RT_RNaseH"/>
    <property type="match status" value="1"/>
</dbReference>
<organism evidence="8 9">
    <name type="scientific">Solanum verrucosum</name>
    <dbReference type="NCBI Taxonomy" id="315347"/>
    <lineage>
        <taxon>Eukaryota</taxon>
        <taxon>Viridiplantae</taxon>
        <taxon>Streptophyta</taxon>
        <taxon>Embryophyta</taxon>
        <taxon>Tracheophyta</taxon>
        <taxon>Spermatophyta</taxon>
        <taxon>Magnoliopsida</taxon>
        <taxon>eudicotyledons</taxon>
        <taxon>Gunneridae</taxon>
        <taxon>Pentapetalae</taxon>
        <taxon>asterids</taxon>
        <taxon>lamiids</taxon>
        <taxon>Solanales</taxon>
        <taxon>Solanaceae</taxon>
        <taxon>Solanoideae</taxon>
        <taxon>Solaneae</taxon>
        <taxon>Solanum</taxon>
    </lineage>
</organism>
<evidence type="ECO:0000313" key="9">
    <source>
        <dbReference type="Proteomes" id="UP001234989"/>
    </source>
</evidence>
<dbReference type="InterPro" id="IPR041373">
    <property type="entry name" value="RT_RNaseH"/>
</dbReference>
<dbReference type="SUPFAM" id="SSF56672">
    <property type="entry name" value="DNA/RNA polymerases"/>
    <property type="match status" value="1"/>
</dbReference>
<dbReference type="Proteomes" id="UP001234989">
    <property type="component" value="Chromosome 12"/>
</dbReference>
<evidence type="ECO:0000259" key="7">
    <source>
        <dbReference type="Pfam" id="PF17917"/>
    </source>
</evidence>
<dbReference type="GO" id="GO:0016787">
    <property type="term" value="F:hydrolase activity"/>
    <property type="evidence" value="ECO:0007669"/>
    <property type="project" value="UniProtKB-KW"/>
</dbReference>
<keyword evidence="3" id="KW-0540">Nuclease</keyword>
<dbReference type="AlphaFoldDB" id="A0AAF0VA13"/>
<reference evidence="8" key="1">
    <citation type="submission" date="2023-08" db="EMBL/GenBank/DDBJ databases">
        <title>A de novo genome assembly of Solanum verrucosum Schlechtendal, a Mexican diploid species geographically isolated from the other diploid A-genome species in potato relatives.</title>
        <authorList>
            <person name="Hosaka K."/>
        </authorList>
    </citation>
    <scope>NUCLEOTIDE SEQUENCE</scope>
    <source>
        <tissue evidence="8">Young leaves</tissue>
    </source>
</reference>
<dbReference type="GO" id="GO:0004519">
    <property type="term" value="F:endonuclease activity"/>
    <property type="evidence" value="ECO:0007669"/>
    <property type="project" value="UniProtKB-KW"/>
</dbReference>
<sequence length="87" mass="10067">MCDASDVVVGAVVEQRKEKVFHSIYYASKTLDSAQAYYKVIGKEMFALVFAFNKFIAYLVDTKMIVYIDHVAIRYLFNKKDAIPRFI</sequence>
<keyword evidence="4" id="KW-0255">Endonuclease</keyword>
<accession>A0AAF0VA13</accession>
<protein>
    <recommendedName>
        <fullName evidence="7">Reverse transcriptase RNase H-like domain-containing protein</fullName>
    </recommendedName>
</protein>
<proteinExistence type="predicted"/>
<evidence type="ECO:0000256" key="6">
    <source>
        <dbReference type="ARBA" id="ARBA00022918"/>
    </source>
</evidence>
<feature type="domain" description="Reverse transcriptase RNase H-like" evidence="7">
    <location>
        <begin position="2"/>
        <end position="85"/>
    </location>
</feature>
<dbReference type="InterPro" id="IPR043502">
    <property type="entry name" value="DNA/RNA_pol_sf"/>
</dbReference>
<keyword evidence="9" id="KW-1185">Reference proteome</keyword>
<dbReference type="PANTHER" id="PTHR34072">
    <property type="entry name" value="ENZYMATIC POLYPROTEIN-RELATED"/>
    <property type="match status" value="1"/>
</dbReference>
<keyword evidence="6" id="KW-0695">RNA-directed DNA polymerase</keyword>
<dbReference type="EMBL" id="CP133623">
    <property type="protein sequence ID" value="WMV59676.1"/>
    <property type="molecule type" value="Genomic_DNA"/>
</dbReference>
<evidence type="ECO:0000256" key="3">
    <source>
        <dbReference type="ARBA" id="ARBA00022722"/>
    </source>
</evidence>
<evidence type="ECO:0000256" key="5">
    <source>
        <dbReference type="ARBA" id="ARBA00022801"/>
    </source>
</evidence>
<name>A0AAF0VA13_SOLVR</name>
<evidence type="ECO:0000256" key="4">
    <source>
        <dbReference type="ARBA" id="ARBA00022759"/>
    </source>
</evidence>
<dbReference type="PANTHER" id="PTHR34072:SF57">
    <property type="entry name" value="RNA-DIRECTED DNA POLYMERASE"/>
    <property type="match status" value="1"/>
</dbReference>
<keyword evidence="1" id="KW-0808">Transferase</keyword>